<dbReference type="PROSITE" id="PS51257">
    <property type="entry name" value="PROKAR_LIPOPROTEIN"/>
    <property type="match status" value="1"/>
</dbReference>
<evidence type="ECO:0008006" key="4">
    <source>
        <dbReference type="Google" id="ProtNLM"/>
    </source>
</evidence>
<keyword evidence="3" id="KW-1185">Reference proteome</keyword>
<organism evidence="2 3">
    <name type="scientific">Plantactinospora solaniradicis</name>
    <dbReference type="NCBI Taxonomy" id="1723736"/>
    <lineage>
        <taxon>Bacteria</taxon>
        <taxon>Bacillati</taxon>
        <taxon>Actinomycetota</taxon>
        <taxon>Actinomycetes</taxon>
        <taxon>Micromonosporales</taxon>
        <taxon>Micromonosporaceae</taxon>
        <taxon>Plantactinospora</taxon>
    </lineage>
</organism>
<accession>A0ABW1KAH3</accession>
<sequence length="208" mass="21958">MWIRSERPAIRWRRRALGAGAAVVLTVVLAGCGGGGDTPPDVATAAGTDGPTASASAPGGLVAQYVAQRREFAKCLRDHGLAAPDPDARGQIDLSAAVGRNKTDPKVMKAMETCQKLLTIPVPEELEEKPPPLTAVDIERRREYAKCIRANGVPGFPDPGPDGQWPDRGQDGMTEQEAGASFRAQQICEPLLDGRPTTTPDPNATGRG</sequence>
<reference evidence="3" key="1">
    <citation type="journal article" date="2019" name="Int. J. Syst. Evol. Microbiol.">
        <title>The Global Catalogue of Microorganisms (GCM) 10K type strain sequencing project: providing services to taxonomists for standard genome sequencing and annotation.</title>
        <authorList>
            <consortium name="The Broad Institute Genomics Platform"/>
            <consortium name="The Broad Institute Genome Sequencing Center for Infectious Disease"/>
            <person name="Wu L."/>
            <person name="Ma J."/>
        </authorList>
    </citation>
    <scope>NUCLEOTIDE SEQUENCE [LARGE SCALE GENOMIC DNA]</scope>
    <source>
        <strain evidence="3">ZS-35-S2</strain>
    </source>
</reference>
<dbReference type="EMBL" id="JBHSPR010000010">
    <property type="protein sequence ID" value="MFC6017964.1"/>
    <property type="molecule type" value="Genomic_DNA"/>
</dbReference>
<gene>
    <name evidence="2" type="ORF">ACFP2T_17315</name>
</gene>
<name>A0ABW1KAH3_9ACTN</name>
<protein>
    <recommendedName>
        <fullName evidence="4">Lipoprotein</fullName>
    </recommendedName>
</protein>
<evidence type="ECO:0000256" key="1">
    <source>
        <dbReference type="SAM" id="MobiDB-lite"/>
    </source>
</evidence>
<evidence type="ECO:0000313" key="3">
    <source>
        <dbReference type="Proteomes" id="UP001596203"/>
    </source>
</evidence>
<evidence type="ECO:0000313" key="2">
    <source>
        <dbReference type="EMBL" id="MFC6017964.1"/>
    </source>
</evidence>
<proteinExistence type="predicted"/>
<feature type="region of interest" description="Disordered" evidence="1">
    <location>
        <begin position="150"/>
        <end position="208"/>
    </location>
</feature>
<dbReference type="RefSeq" id="WP_377422644.1">
    <property type="nucleotide sequence ID" value="NZ_JBHSPR010000010.1"/>
</dbReference>
<dbReference type="Proteomes" id="UP001596203">
    <property type="component" value="Unassembled WGS sequence"/>
</dbReference>
<comment type="caution">
    <text evidence="2">The sequence shown here is derived from an EMBL/GenBank/DDBJ whole genome shotgun (WGS) entry which is preliminary data.</text>
</comment>